<gene>
    <name evidence="2" type="ORF">Cvel_35304</name>
</gene>
<feature type="non-terminal residue" evidence="2">
    <location>
        <position position="1"/>
    </location>
</feature>
<accession>A0A0G4I312</accession>
<feature type="compositionally biased region" description="Acidic residues" evidence="1">
    <location>
        <begin position="48"/>
        <end position="61"/>
    </location>
</feature>
<dbReference type="VEuPathDB" id="CryptoDB:Cvel_35304"/>
<proteinExistence type="predicted"/>
<name>A0A0G4I312_9ALVE</name>
<feature type="region of interest" description="Disordered" evidence="1">
    <location>
        <begin position="23"/>
        <end position="62"/>
    </location>
</feature>
<evidence type="ECO:0000313" key="2">
    <source>
        <dbReference type="EMBL" id="CEM51325.1"/>
    </source>
</evidence>
<dbReference type="AlphaFoldDB" id="A0A0G4I312"/>
<protein>
    <submittedName>
        <fullName evidence="2">Uncharacterized protein</fullName>
    </submittedName>
</protein>
<evidence type="ECO:0000256" key="1">
    <source>
        <dbReference type="SAM" id="MobiDB-lite"/>
    </source>
</evidence>
<dbReference type="EMBL" id="CDMZ01004918">
    <property type="protein sequence ID" value="CEM51325.1"/>
    <property type="molecule type" value="Genomic_DNA"/>
</dbReference>
<sequence>VPHWEITTVSEVLDAVSEHNQKFLPKPARVSGRPSPPKRHSEAASAETETETETADSESDVIETVPEPSDCLITNNGTTLNCGKVKRAAGVVSDPRVMTWVCNKLGIC</sequence>
<reference evidence="2" key="1">
    <citation type="submission" date="2014-11" db="EMBL/GenBank/DDBJ databases">
        <authorList>
            <person name="Otto D Thomas"/>
            <person name="Naeem Raeece"/>
        </authorList>
    </citation>
    <scope>NUCLEOTIDE SEQUENCE</scope>
</reference>
<organism evidence="2">
    <name type="scientific">Chromera velia CCMP2878</name>
    <dbReference type="NCBI Taxonomy" id="1169474"/>
    <lineage>
        <taxon>Eukaryota</taxon>
        <taxon>Sar</taxon>
        <taxon>Alveolata</taxon>
        <taxon>Colpodellida</taxon>
        <taxon>Chromeraceae</taxon>
        <taxon>Chromera</taxon>
    </lineage>
</organism>